<reference evidence="1 2" key="2">
    <citation type="submission" date="2020-03" db="EMBL/GenBank/DDBJ databases">
        <authorList>
            <person name="Ichikawa N."/>
            <person name="Kimura A."/>
            <person name="Kitahashi Y."/>
            <person name="Uohara A."/>
        </authorList>
    </citation>
    <scope>NUCLEOTIDE SEQUENCE [LARGE SCALE GENOMIC DNA]</scope>
    <source>
        <strain evidence="1 2">NBRC 105367</strain>
    </source>
</reference>
<accession>A0A6F8YQI7</accession>
<gene>
    <name evidence="1" type="ORF">Psuf_056290</name>
</gene>
<dbReference type="EMBL" id="AP022871">
    <property type="protein sequence ID" value="BCB88316.1"/>
    <property type="molecule type" value="Genomic_DNA"/>
</dbReference>
<protein>
    <submittedName>
        <fullName evidence="1">Uncharacterized protein</fullName>
    </submittedName>
</protein>
<dbReference type="Proteomes" id="UP000503011">
    <property type="component" value="Chromosome"/>
</dbReference>
<reference evidence="1 2" key="1">
    <citation type="submission" date="2020-03" db="EMBL/GenBank/DDBJ databases">
        <title>Whole genome shotgun sequence of Phytohabitans suffuscus NBRC 105367.</title>
        <authorList>
            <person name="Komaki H."/>
            <person name="Tamura T."/>
        </authorList>
    </citation>
    <scope>NUCLEOTIDE SEQUENCE [LARGE SCALE GENOMIC DNA]</scope>
    <source>
        <strain evidence="1 2">NBRC 105367</strain>
    </source>
</reference>
<sequence length="97" mass="11535">MTIIDVNVPRMLQLSQEVVDKAKQLSKRVDAFTYDLQNLDWTDQKSLPQFNRRKEQWTDASRDTSRKLNRLGNRVTEIAQRYGKLEDDLMEFWASRS</sequence>
<dbReference type="SUPFAM" id="SSF140453">
    <property type="entry name" value="EsxAB dimer-like"/>
    <property type="match status" value="1"/>
</dbReference>
<evidence type="ECO:0000313" key="1">
    <source>
        <dbReference type="EMBL" id="BCB88316.1"/>
    </source>
</evidence>
<proteinExistence type="predicted"/>
<keyword evidence="2" id="KW-1185">Reference proteome</keyword>
<evidence type="ECO:0000313" key="2">
    <source>
        <dbReference type="Proteomes" id="UP000503011"/>
    </source>
</evidence>
<dbReference type="InterPro" id="IPR036689">
    <property type="entry name" value="ESAT-6-like_sf"/>
</dbReference>
<organism evidence="1 2">
    <name type="scientific">Phytohabitans suffuscus</name>
    <dbReference type="NCBI Taxonomy" id="624315"/>
    <lineage>
        <taxon>Bacteria</taxon>
        <taxon>Bacillati</taxon>
        <taxon>Actinomycetota</taxon>
        <taxon>Actinomycetes</taxon>
        <taxon>Micromonosporales</taxon>
        <taxon>Micromonosporaceae</taxon>
    </lineage>
</organism>
<dbReference type="RefSeq" id="WP_173159682.1">
    <property type="nucleotide sequence ID" value="NZ_AP022871.1"/>
</dbReference>
<dbReference type="KEGG" id="psuu:Psuf_056290"/>
<name>A0A6F8YQI7_9ACTN</name>
<dbReference type="Gene3D" id="1.10.287.1060">
    <property type="entry name" value="ESAT-6-like"/>
    <property type="match status" value="1"/>
</dbReference>
<dbReference type="AlphaFoldDB" id="A0A6F8YQI7"/>